<evidence type="ECO:0000256" key="5">
    <source>
        <dbReference type="ARBA" id="ARBA00023172"/>
    </source>
</evidence>
<dbReference type="Pfam" id="PF04381">
    <property type="entry name" value="RdgC"/>
    <property type="match status" value="1"/>
</dbReference>
<comment type="similarity">
    <text evidence="2 6">Belongs to the RdgC family.</text>
</comment>
<keyword evidence="4 6" id="KW-0963">Cytoplasm</keyword>
<evidence type="ECO:0000256" key="6">
    <source>
        <dbReference type="HAMAP-Rule" id="MF_00194"/>
    </source>
</evidence>
<dbReference type="RefSeq" id="WP_220807895.1">
    <property type="nucleotide sequence ID" value="NZ_BPMK01000007.1"/>
</dbReference>
<dbReference type="InterPro" id="IPR007476">
    <property type="entry name" value="RdgC"/>
</dbReference>
<evidence type="ECO:0000313" key="7">
    <source>
        <dbReference type="EMBL" id="GIZ51724.1"/>
    </source>
</evidence>
<evidence type="ECO:0000256" key="2">
    <source>
        <dbReference type="ARBA" id="ARBA00008657"/>
    </source>
</evidence>
<comment type="function">
    <text evidence="6">May be involved in recombination.</text>
</comment>
<comment type="subcellular location">
    <subcellularLocation>
        <location evidence="1 6">Cytoplasm</location>
        <location evidence="1 6">Nucleoid</location>
    </subcellularLocation>
</comment>
<organism evidence="7 8">
    <name type="scientific">Noviherbaspirillum aridicola</name>
    <dbReference type="NCBI Taxonomy" id="2849687"/>
    <lineage>
        <taxon>Bacteria</taxon>
        <taxon>Pseudomonadati</taxon>
        <taxon>Pseudomonadota</taxon>
        <taxon>Betaproteobacteria</taxon>
        <taxon>Burkholderiales</taxon>
        <taxon>Oxalobacteraceae</taxon>
        <taxon>Noviherbaspirillum</taxon>
    </lineage>
</organism>
<evidence type="ECO:0000256" key="3">
    <source>
        <dbReference type="ARBA" id="ARBA00022296"/>
    </source>
</evidence>
<dbReference type="Proteomes" id="UP000887222">
    <property type="component" value="Unassembled WGS sequence"/>
</dbReference>
<evidence type="ECO:0000313" key="8">
    <source>
        <dbReference type="Proteomes" id="UP000887222"/>
    </source>
</evidence>
<dbReference type="HAMAP" id="MF_00194">
    <property type="entry name" value="RdgC"/>
    <property type="match status" value="1"/>
</dbReference>
<evidence type="ECO:0000256" key="1">
    <source>
        <dbReference type="ARBA" id="ARBA00004453"/>
    </source>
</evidence>
<evidence type="ECO:0000256" key="4">
    <source>
        <dbReference type="ARBA" id="ARBA00022490"/>
    </source>
</evidence>
<keyword evidence="8" id="KW-1185">Reference proteome</keyword>
<dbReference type="PANTHER" id="PTHR38103:SF1">
    <property type="entry name" value="RECOMBINATION-ASSOCIATED PROTEIN RDGC"/>
    <property type="match status" value="1"/>
</dbReference>
<dbReference type="NCBIfam" id="NF001463">
    <property type="entry name" value="PRK00321.1-4"/>
    <property type="match status" value="1"/>
</dbReference>
<reference evidence="7 8" key="1">
    <citation type="journal article" date="2022" name="Int. J. Syst. Evol. Microbiol.">
        <title>Noviherbaspirillum aridicola sp. nov., isolated from an arid soil in Pakistan.</title>
        <authorList>
            <person name="Khan I.U."/>
            <person name="Saqib M."/>
            <person name="Amin A."/>
            <person name="Hussain F."/>
            <person name="Li L."/>
            <person name="Liu Y.H."/>
            <person name="Fang B.Z."/>
            <person name="Ahmed I."/>
            <person name="Li W.J."/>
        </authorList>
    </citation>
    <scope>NUCLEOTIDE SEQUENCE [LARGE SCALE GENOMIC DNA]</scope>
    <source>
        <strain evidence="7 8">NCCP-691</strain>
    </source>
</reference>
<gene>
    <name evidence="6 7" type="primary">rdgC</name>
    <name evidence="7" type="ORF">NCCP691_17380</name>
</gene>
<dbReference type="PANTHER" id="PTHR38103">
    <property type="entry name" value="RECOMBINATION-ASSOCIATED PROTEIN RDGC"/>
    <property type="match status" value="1"/>
</dbReference>
<comment type="caution">
    <text evidence="7">The sequence shown here is derived from an EMBL/GenBank/DDBJ whole genome shotgun (WGS) entry which is preliminary data.</text>
</comment>
<dbReference type="NCBIfam" id="NF001464">
    <property type="entry name" value="PRK00321.1-5"/>
    <property type="match status" value="1"/>
</dbReference>
<dbReference type="EMBL" id="BPMK01000007">
    <property type="protein sequence ID" value="GIZ51724.1"/>
    <property type="molecule type" value="Genomic_DNA"/>
</dbReference>
<accession>A0ABQ4Q4R0</accession>
<sequence>MWFKNLQLYRLTAPWTWTAEQLEEKLAPQAFAPCGSGDMDSSGWLSPRENGMLVHTVNRQLLLQLGSERKLLPSSVINQVTKARATELEEQQGFKPGRKQMKELKEQVTEELLPRAFSIRRSTRVWIDPVHGWMAVDAASAAKADEVFKLLLKSLDTLPFASLRTERSPQSAMTDWLAADEAPAGFTVDQDTELRATGEGKATVRYVRHTLEAEDVRRHIAAGKQCTRLAMTWNDRVSFVLTETLAIKRVAPLDVLKENADAATMNEDERFDTDFALMSGELAQLVADLVLALGGEEQQKKAA</sequence>
<keyword evidence="5 6" id="KW-0233">DNA recombination</keyword>
<name>A0ABQ4Q4R0_9BURK</name>
<protein>
    <recommendedName>
        <fullName evidence="3 6">Recombination-associated protein RdgC</fullName>
    </recommendedName>
</protein>
<proteinExistence type="inferred from homology"/>